<reference evidence="1 2" key="1">
    <citation type="journal article" date="2019" name="Mol. Ecol. Resour.">
        <title>Chromosome-level genome assembly of Triplophysa tibetana, a fish adapted to the harsh high-altitude environment of the Tibetan Plateau.</title>
        <authorList>
            <person name="Yang X."/>
            <person name="Liu H."/>
            <person name="Ma Z."/>
            <person name="Zou Y."/>
            <person name="Zou M."/>
            <person name="Mao Y."/>
            <person name="Li X."/>
            <person name="Wang H."/>
            <person name="Chen T."/>
            <person name="Wang W."/>
            <person name="Yang R."/>
        </authorList>
    </citation>
    <scope>NUCLEOTIDE SEQUENCE [LARGE SCALE GENOMIC DNA]</scope>
    <source>
        <strain evidence="1">TTIB1903HZAU</strain>
        <tissue evidence="1">Muscle</tissue>
    </source>
</reference>
<comment type="caution">
    <text evidence="1">The sequence shown here is derived from an EMBL/GenBank/DDBJ whole genome shotgun (WGS) entry which is preliminary data.</text>
</comment>
<evidence type="ECO:0000313" key="1">
    <source>
        <dbReference type="EMBL" id="KAA0703555.1"/>
    </source>
</evidence>
<name>A0A5A9N343_9TELE</name>
<gene>
    <name evidence="1" type="ORF">E1301_Tti014224</name>
</gene>
<protein>
    <submittedName>
        <fullName evidence="1">Uncharacterized protein</fullName>
    </submittedName>
</protein>
<organism evidence="1 2">
    <name type="scientific">Triplophysa tibetana</name>
    <dbReference type="NCBI Taxonomy" id="1572043"/>
    <lineage>
        <taxon>Eukaryota</taxon>
        <taxon>Metazoa</taxon>
        <taxon>Chordata</taxon>
        <taxon>Craniata</taxon>
        <taxon>Vertebrata</taxon>
        <taxon>Euteleostomi</taxon>
        <taxon>Actinopterygii</taxon>
        <taxon>Neopterygii</taxon>
        <taxon>Teleostei</taxon>
        <taxon>Ostariophysi</taxon>
        <taxon>Cypriniformes</taxon>
        <taxon>Nemacheilidae</taxon>
        <taxon>Triplophysa</taxon>
    </lineage>
</organism>
<dbReference type="AlphaFoldDB" id="A0A5A9N343"/>
<dbReference type="EMBL" id="SOYY01000024">
    <property type="protein sequence ID" value="KAA0703555.1"/>
    <property type="molecule type" value="Genomic_DNA"/>
</dbReference>
<evidence type="ECO:0000313" key="2">
    <source>
        <dbReference type="Proteomes" id="UP000324632"/>
    </source>
</evidence>
<accession>A0A5A9N343</accession>
<keyword evidence="2" id="KW-1185">Reference proteome</keyword>
<sequence>MTVICPSDPLFFRSLACINRLLPPLLLRLIHPSLSSAQGWPIAFISLKSPPVTKQLVLPGEPSKIGLERPSLLSSHLPSCVRLPHALSLFLLRCSSEREIDLFQVSFLALAPTHTHVHVFSTSLLTVVIDSTRRDPSITGTRAGHSEHCTPFLNSTPGASWGEGKNAGYLGKGFEIPRIRTA</sequence>
<dbReference type="Proteomes" id="UP000324632">
    <property type="component" value="Chromosome 24"/>
</dbReference>
<proteinExistence type="predicted"/>